<reference evidence="1" key="1">
    <citation type="submission" date="2018-05" db="EMBL/GenBank/DDBJ databases">
        <authorList>
            <person name="Lanie J.A."/>
            <person name="Ng W.-L."/>
            <person name="Kazmierczak K.M."/>
            <person name="Andrzejewski T.M."/>
            <person name="Davidsen T.M."/>
            <person name="Wayne K.J."/>
            <person name="Tettelin H."/>
            <person name="Glass J.I."/>
            <person name="Rusch D."/>
            <person name="Podicherti R."/>
            <person name="Tsui H.-C.T."/>
            <person name="Winkler M.E."/>
        </authorList>
    </citation>
    <scope>NUCLEOTIDE SEQUENCE</scope>
</reference>
<name>A0A382MWB5_9ZZZZ</name>
<sequence length="141" mass="16670">MVWADWLRGKLTRREAEHLRRGRLGEKAAKRYLKRAGLKFLTANFKTQRGEIDLVFRDDDCLVFVEVKTRSSEDWTRPAAAVDAGKKRRLSKAAMIYLRKLDNRRMKFRFDIVEVLWGEGRAREIRHLPNAFALTKPYCHH</sequence>
<gene>
    <name evidence="1" type="ORF">METZ01_LOCUS306098</name>
</gene>
<dbReference type="AlphaFoldDB" id="A0A382MWB5"/>
<organism evidence="1">
    <name type="scientific">marine metagenome</name>
    <dbReference type="NCBI Taxonomy" id="408172"/>
    <lineage>
        <taxon>unclassified sequences</taxon>
        <taxon>metagenomes</taxon>
        <taxon>ecological metagenomes</taxon>
    </lineage>
</organism>
<dbReference type="InterPro" id="IPR011856">
    <property type="entry name" value="tRNA_endonuc-like_dom_sf"/>
</dbReference>
<accession>A0A382MWB5</accession>
<dbReference type="PANTHER" id="PTHR34039">
    <property type="entry name" value="UPF0102 PROTEIN YRAN"/>
    <property type="match status" value="1"/>
</dbReference>
<dbReference type="CDD" id="cd20736">
    <property type="entry name" value="PoNe_Nuclease"/>
    <property type="match status" value="1"/>
</dbReference>
<dbReference type="Pfam" id="PF02021">
    <property type="entry name" value="UPF0102"/>
    <property type="match status" value="1"/>
</dbReference>
<dbReference type="PANTHER" id="PTHR34039:SF1">
    <property type="entry name" value="UPF0102 PROTEIN YRAN"/>
    <property type="match status" value="1"/>
</dbReference>
<dbReference type="GO" id="GO:0003676">
    <property type="term" value="F:nucleic acid binding"/>
    <property type="evidence" value="ECO:0007669"/>
    <property type="project" value="InterPro"/>
</dbReference>
<dbReference type="NCBIfam" id="NF009154">
    <property type="entry name" value="PRK12497.3-3"/>
    <property type="match status" value="1"/>
</dbReference>
<dbReference type="SUPFAM" id="SSF52980">
    <property type="entry name" value="Restriction endonuclease-like"/>
    <property type="match status" value="1"/>
</dbReference>
<dbReference type="EMBL" id="UINC01096397">
    <property type="protein sequence ID" value="SVC53244.1"/>
    <property type="molecule type" value="Genomic_DNA"/>
</dbReference>
<evidence type="ECO:0000313" key="1">
    <source>
        <dbReference type="EMBL" id="SVC53244.1"/>
    </source>
</evidence>
<protein>
    <submittedName>
        <fullName evidence="1">Uncharacterized protein</fullName>
    </submittedName>
</protein>
<proteinExistence type="inferred from homology"/>
<dbReference type="InterPro" id="IPR003509">
    <property type="entry name" value="UPF0102_YraN-like"/>
</dbReference>
<dbReference type="Gene3D" id="3.40.1350.10">
    <property type="match status" value="1"/>
</dbReference>
<dbReference type="NCBIfam" id="NF009150">
    <property type="entry name" value="PRK12497.1-3"/>
    <property type="match status" value="1"/>
</dbReference>
<dbReference type="NCBIfam" id="TIGR00252">
    <property type="entry name" value="YraN family protein"/>
    <property type="match status" value="1"/>
</dbReference>
<dbReference type="InterPro" id="IPR011335">
    <property type="entry name" value="Restrct_endonuc-II-like"/>
</dbReference>
<dbReference type="HAMAP" id="MF_00048">
    <property type="entry name" value="UPF0102"/>
    <property type="match status" value="1"/>
</dbReference>